<keyword evidence="6 7" id="KW-0472">Membrane</keyword>
<gene>
    <name evidence="9" type="ORF">ACFL27_07350</name>
</gene>
<dbReference type="PANTHER" id="PTHR48090:SF1">
    <property type="entry name" value="PROPHAGE BACTOPRENOL GLUCOSYL TRANSFERASE HOMOLOG"/>
    <property type="match status" value="1"/>
</dbReference>
<evidence type="ECO:0000313" key="10">
    <source>
        <dbReference type="Proteomes" id="UP001594351"/>
    </source>
</evidence>
<dbReference type="CDD" id="cd04187">
    <property type="entry name" value="DPM1_like_bac"/>
    <property type="match status" value="1"/>
</dbReference>
<keyword evidence="2 9" id="KW-0328">Glycosyltransferase</keyword>
<proteinExistence type="predicted"/>
<keyword evidence="10" id="KW-1185">Reference proteome</keyword>
<evidence type="ECO:0000256" key="6">
    <source>
        <dbReference type="ARBA" id="ARBA00023136"/>
    </source>
</evidence>
<evidence type="ECO:0000256" key="1">
    <source>
        <dbReference type="ARBA" id="ARBA00004141"/>
    </source>
</evidence>
<evidence type="ECO:0000256" key="5">
    <source>
        <dbReference type="ARBA" id="ARBA00022989"/>
    </source>
</evidence>
<dbReference type="InterPro" id="IPR050256">
    <property type="entry name" value="Glycosyltransferase_2"/>
</dbReference>
<dbReference type="Proteomes" id="UP001594351">
    <property type="component" value="Unassembled WGS sequence"/>
</dbReference>
<comment type="caution">
    <text evidence="9">The sequence shown here is derived from an EMBL/GenBank/DDBJ whole genome shotgun (WGS) entry which is preliminary data.</text>
</comment>
<evidence type="ECO:0000256" key="7">
    <source>
        <dbReference type="SAM" id="Phobius"/>
    </source>
</evidence>
<name>A0ABV6YUY9_UNCC1</name>
<organism evidence="9 10">
    <name type="scientific">candidate division CSSED10-310 bacterium</name>
    <dbReference type="NCBI Taxonomy" id="2855610"/>
    <lineage>
        <taxon>Bacteria</taxon>
        <taxon>Bacteria division CSSED10-310</taxon>
    </lineage>
</organism>
<keyword evidence="4 7" id="KW-0812">Transmembrane</keyword>
<protein>
    <submittedName>
        <fullName evidence="9">Glycosyltransferase family 2 protein</fullName>
        <ecNumber evidence="9">2.4.-.-</ecNumber>
    </submittedName>
</protein>
<feature type="transmembrane region" description="Helical" evidence="7">
    <location>
        <begin position="271"/>
        <end position="294"/>
    </location>
</feature>
<keyword evidence="3 9" id="KW-0808">Transferase</keyword>
<dbReference type="EMBL" id="JBHPBY010000070">
    <property type="protein sequence ID" value="MFC1849989.1"/>
    <property type="molecule type" value="Genomic_DNA"/>
</dbReference>
<dbReference type="EC" id="2.4.-.-" evidence="9"/>
<keyword evidence="5 7" id="KW-1133">Transmembrane helix</keyword>
<accession>A0ABV6YUY9</accession>
<feature type="domain" description="Glycosyltransferase 2-like" evidence="8">
    <location>
        <begin position="10"/>
        <end position="162"/>
    </location>
</feature>
<dbReference type="Pfam" id="PF00535">
    <property type="entry name" value="Glycos_transf_2"/>
    <property type="match status" value="1"/>
</dbReference>
<feature type="transmembrane region" description="Helical" evidence="7">
    <location>
        <begin position="238"/>
        <end position="259"/>
    </location>
</feature>
<dbReference type="Gene3D" id="3.90.550.10">
    <property type="entry name" value="Spore Coat Polysaccharide Biosynthesis Protein SpsA, Chain A"/>
    <property type="match status" value="1"/>
</dbReference>
<evidence type="ECO:0000313" key="9">
    <source>
        <dbReference type="EMBL" id="MFC1849989.1"/>
    </source>
</evidence>
<evidence type="ECO:0000256" key="3">
    <source>
        <dbReference type="ARBA" id="ARBA00022679"/>
    </source>
</evidence>
<evidence type="ECO:0000256" key="2">
    <source>
        <dbReference type="ARBA" id="ARBA00022676"/>
    </source>
</evidence>
<dbReference type="SUPFAM" id="SSF53448">
    <property type="entry name" value="Nucleotide-diphospho-sugar transferases"/>
    <property type="match status" value="1"/>
</dbReference>
<dbReference type="InterPro" id="IPR029044">
    <property type="entry name" value="Nucleotide-diphossugar_trans"/>
</dbReference>
<dbReference type="InterPro" id="IPR001173">
    <property type="entry name" value="Glyco_trans_2-like"/>
</dbReference>
<evidence type="ECO:0000259" key="8">
    <source>
        <dbReference type="Pfam" id="PF00535"/>
    </source>
</evidence>
<reference evidence="9 10" key="1">
    <citation type="submission" date="2024-09" db="EMBL/GenBank/DDBJ databases">
        <title>Laminarin stimulates single cell rates of sulfate reduction while oxygen inhibits transcriptomic activity in coastal marine sediment.</title>
        <authorList>
            <person name="Lindsay M."/>
            <person name="Orcutt B."/>
            <person name="Emerson D."/>
            <person name="Stepanauskas R."/>
            <person name="D'Angelo T."/>
        </authorList>
    </citation>
    <scope>NUCLEOTIDE SEQUENCE [LARGE SCALE GENOMIC DNA]</scope>
    <source>
        <strain evidence="9">SAG AM-311-K15</strain>
    </source>
</reference>
<dbReference type="GO" id="GO:0016757">
    <property type="term" value="F:glycosyltransferase activity"/>
    <property type="evidence" value="ECO:0007669"/>
    <property type="project" value="UniProtKB-KW"/>
</dbReference>
<sequence length="326" mass="37065">MNKDSKTIISIVIPFFDEEQVIPSLLARLDDLCLSHEGFDLEIILVDDHSSDNTPHLLKEAVASDERYRYIRLAVNSGSHIAILAGLEHARGECAVFLAADLQDPPELIPKMLENWQNGNHIVWAVRQERIGVSRIDRSLANMFYWLLRTIGMVQMPPQGSDFALLDRKVIDALVSSITANPSLGGEIIRLGFRQTHIPYTKVERVHGKSRWTIERKLRAFADAFVAFSYIPLRFMSYLGIMCSFLGFIYAAVVIILRLSSAQPIQGWASLMVIVLLLGGIQMIMLGVLGEYLWRTLETARRRPRYFIEDSIRIETQQKPRDRSVV</sequence>
<comment type="subcellular location">
    <subcellularLocation>
        <location evidence="1">Membrane</location>
        <topology evidence="1">Multi-pass membrane protein</topology>
    </subcellularLocation>
</comment>
<dbReference type="PANTHER" id="PTHR48090">
    <property type="entry name" value="UNDECAPRENYL-PHOSPHATE 4-DEOXY-4-FORMAMIDO-L-ARABINOSE TRANSFERASE-RELATED"/>
    <property type="match status" value="1"/>
</dbReference>
<evidence type="ECO:0000256" key="4">
    <source>
        <dbReference type="ARBA" id="ARBA00022692"/>
    </source>
</evidence>